<keyword evidence="2" id="KW-1185">Reference proteome</keyword>
<accession>A0A067PWB3</accession>
<name>A0A067PWB3_9AGAM</name>
<organism evidence="1 2">
    <name type="scientific">Jaapia argillacea MUCL 33604</name>
    <dbReference type="NCBI Taxonomy" id="933084"/>
    <lineage>
        <taxon>Eukaryota</taxon>
        <taxon>Fungi</taxon>
        <taxon>Dikarya</taxon>
        <taxon>Basidiomycota</taxon>
        <taxon>Agaricomycotina</taxon>
        <taxon>Agaricomycetes</taxon>
        <taxon>Agaricomycetidae</taxon>
        <taxon>Jaapiales</taxon>
        <taxon>Jaapiaceae</taxon>
        <taxon>Jaapia</taxon>
    </lineage>
</organism>
<dbReference type="AlphaFoldDB" id="A0A067PWB3"/>
<proteinExistence type="predicted"/>
<dbReference type="EMBL" id="KL197728">
    <property type="protein sequence ID" value="KDQ54641.1"/>
    <property type="molecule type" value="Genomic_DNA"/>
</dbReference>
<evidence type="ECO:0000313" key="2">
    <source>
        <dbReference type="Proteomes" id="UP000027265"/>
    </source>
</evidence>
<evidence type="ECO:0000313" key="1">
    <source>
        <dbReference type="EMBL" id="KDQ54641.1"/>
    </source>
</evidence>
<gene>
    <name evidence="1" type="ORF">JAAARDRAFT_400613</name>
</gene>
<dbReference type="InParanoid" id="A0A067PWB3"/>
<sequence length="154" mass="17529">MRGSQGFSEELSRRDISERLSLDVAALITAHLPHVACCALRRELVECLIIRDRGVWNLRQLFHHNISRPLSLPPSEADFSFSSTSHPTHALMYVRSPSSPTRFEKFRLLYGPRRMAVTSSRKGLLYGWRFVREFSGLCNDIASRASSGCEDFKT</sequence>
<dbReference type="HOGENOM" id="CLU_1704475_0_0_1"/>
<protein>
    <submittedName>
        <fullName evidence="1">Uncharacterized protein</fullName>
    </submittedName>
</protein>
<dbReference type="Proteomes" id="UP000027265">
    <property type="component" value="Unassembled WGS sequence"/>
</dbReference>
<reference evidence="2" key="1">
    <citation type="journal article" date="2014" name="Proc. Natl. Acad. Sci. U.S.A.">
        <title>Extensive sampling of basidiomycete genomes demonstrates inadequacy of the white-rot/brown-rot paradigm for wood decay fungi.</title>
        <authorList>
            <person name="Riley R."/>
            <person name="Salamov A.A."/>
            <person name="Brown D.W."/>
            <person name="Nagy L.G."/>
            <person name="Floudas D."/>
            <person name="Held B.W."/>
            <person name="Levasseur A."/>
            <person name="Lombard V."/>
            <person name="Morin E."/>
            <person name="Otillar R."/>
            <person name="Lindquist E.A."/>
            <person name="Sun H."/>
            <person name="LaButti K.M."/>
            <person name="Schmutz J."/>
            <person name="Jabbour D."/>
            <person name="Luo H."/>
            <person name="Baker S.E."/>
            <person name="Pisabarro A.G."/>
            <person name="Walton J.D."/>
            <person name="Blanchette R.A."/>
            <person name="Henrissat B."/>
            <person name="Martin F."/>
            <person name="Cullen D."/>
            <person name="Hibbett D.S."/>
            <person name="Grigoriev I.V."/>
        </authorList>
    </citation>
    <scope>NUCLEOTIDE SEQUENCE [LARGE SCALE GENOMIC DNA]</scope>
    <source>
        <strain evidence="2">MUCL 33604</strain>
    </source>
</reference>
<dbReference type="OrthoDB" id="428260at2759"/>